<accession>A0A2H6KKK4</accession>
<feature type="coiled-coil region" evidence="1">
    <location>
        <begin position="405"/>
        <end position="463"/>
    </location>
</feature>
<proteinExistence type="predicted"/>
<evidence type="ECO:0000256" key="1">
    <source>
        <dbReference type="SAM" id="Coils"/>
    </source>
</evidence>
<keyword evidence="3" id="KW-0812">Transmembrane</keyword>
<dbReference type="RefSeq" id="XP_028869762.1">
    <property type="nucleotide sequence ID" value="XM_029013929.1"/>
</dbReference>
<keyword evidence="3" id="KW-1133">Transmembrane helix</keyword>
<gene>
    <name evidence="4" type="ORF">BOVATA_050120</name>
</gene>
<dbReference type="VEuPathDB" id="PiroplasmaDB:BOVATA_050120"/>
<evidence type="ECO:0000256" key="2">
    <source>
        <dbReference type="SAM" id="MobiDB-lite"/>
    </source>
</evidence>
<name>A0A2H6KKK4_9APIC</name>
<evidence type="ECO:0000313" key="4">
    <source>
        <dbReference type="EMBL" id="GBE63519.1"/>
    </source>
</evidence>
<feature type="region of interest" description="Disordered" evidence="2">
    <location>
        <begin position="1"/>
        <end position="22"/>
    </location>
</feature>
<evidence type="ECO:0000256" key="3">
    <source>
        <dbReference type="SAM" id="Phobius"/>
    </source>
</evidence>
<sequence length="1722" mass="192486">MKSLNDELQNAKNSNDDSNKSLISSLEAEIQRYKSNKDDCTKSHFMDEQRMSSLEAEVQHGIDVIVKLTQFSGSEKSIVDLIEKEIARLTKQQKNCETCQKSHPSADCPQHKKLEELKEKRDEISTNKDNNPRDLLDNLCTGLEKFLGFSKGNYTGEGIVYSDLDRLCDGVMAFLHGVLDNIQPKLGLHRNNIQSAIMSLEANKHLGKEGFNTAIQAVVTGVRQYNDFVQVSNDSVKDPINNLLVQVGEEFRKNVSAILPEKDQDNAGRVEVAKEQVDRKLEQCKENAKTFNEAFNLDTNIAMKNAVNDLNPKLHDSVLVAAKAVKHETSRLEELATREHTDMCATVALVKSTLESARDCVNKTIREDVTKLVNRFRDTVQSFLAQLRHIESKLRQYISKLGEWISKVEELLKSADKNVKTVLNEVKEGSGSSMFPTQIKSIADQIKSDAEHLERVASFAKEEVTAKVKEALIAVNTMNSQLMGDLQTMNTQIKAGVKEYVEKLGEAFKAGMKEAVNYDPFDADGNTGGKGVAAFKKALKSKSVEFKNLLELLNGSSKAPDNPAYGLEWALHSMRGHLSHHLKQSSPLITKIIADLQAPIEERFGPTVGTVVNLKNKPKILQTYQSHVDQNSLTELSNGILKLTAGDGNKLPKAIKKIQQDVTEALTPLEGIENGLALTTFTVKSKLDEMMKAILKAGEAAEWNIFNLKNEYFKDSKQNYKDAANSIKKIKYELETLLGSLSNGPIQDADKFIKSLDLTCESTIQVLENHVKKEVKTAEDTLTTHARKQYVTNIKNLLTKFADKVQSELDPLPAEINYDLTIGQKGFMKKIHDYFASPMNDFFPKRVVSTEQPKTLKDFADKINHCFNHFMLRLQDQDDYKDAHSHFKPPHESLSRLLNKLVDSKHFDHKFSDNLERLRRRLAECGPKQFGETSTVLLEALKKGTVALASQLGNAYVSTYSGVEFADQLWATKKGSEPKSELTDEGRNCAQACLTLLATLHNDFTVLLKERKTYWNKNICLLTKAGEENAFGHLLRECGFRVPSKEGIQDGELNCHEDRDSTFIHDLITKQNLVKQEDEKEDEASKKHHSIIRKLFDHLHSYYEVRHLDRPSSPKAPSNIQQMLTWLTGLPHNHVYQDLLIDGLSSLFEKPKGEAKGSSKDTITVSVEGGISPGVKTAALVKDPDTLDAYPQPITASNLRDKLTAVCQYSHHVLTSVLGHGHADGIYACEFSTNSQGFLYPSSMNTLICTLYDILQRVYEQCYFLYQMCTHDTTLSGCKDCWYGSGVGGSSWKCNSLQCANQICDQTHNQCGNQRADLSADQRCDQCVSCGLKSPLQSFLEDGLQGFLPHILSSSNGKLNCAVKNHFNVPCKTPMGFADITTVASHRQTGQCIFDALHAFCGRKSSPLTALLSQLRCVLPSAPKTLGDMFGFYYSLLNGWNAKSTLSDIRNQHRETAYGDAVRKANFKRDDTTLDITTMFGNTNHRSGKYTPHHDGDLYSLVLCKSKTPAYDTCGPYIKPICRDICGMFAEKHAESFYDLLKQLYETCNSKCGKKETKCYVKSCANGCAKKQSNGKPNDKIHDASCSSIVSCKTMLPTLYSYGFVFDDTDALNGNGKTSTKKTCADLCRTLERICHGKSVLANIVINKIPEFLWKIRAPYIWTLLALWSLSLLYLLHITVVRLDVLRIRSHLRSPSSHRIAAQSLLAAARVRALANVKYFSP</sequence>
<evidence type="ECO:0008006" key="6">
    <source>
        <dbReference type="Google" id="ProtNLM"/>
    </source>
</evidence>
<dbReference type="EMBL" id="BDSA01000068">
    <property type="protein sequence ID" value="GBE63519.1"/>
    <property type="molecule type" value="Genomic_DNA"/>
</dbReference>
<comment type="caution">
    <text evidence="4">The sequence shown here is derived from an EMBL/GenBank/DDBJ whole genome shotgun (WGS) entry which is preliminary data.</text>
</comment>
<dbReference type="Proteomes" id="UP000236319">
    <property type="component" value="Unassembled WGS sequence"/>
</dbReference>
<feature type="transmembrane region" description="Helical" evidence="3">
    <location>
        <begin position="1660"/>
        <end position="1683"/>
    </location>
</feature>
<keyword evidence="5" id="KW-1185">Reference proteome</keyword>
<feature type="compositionally biased region" description="Polar residues" evidence="2">
    <location>
        <begin position="1"/>
        <end position="11"/>
    </location>
</feature>
<dbReference type="GeneID" id="39877289"/>
<keyword evidence="3" id="KW-0472">Membrane</keyword>
<protein>
    <recommendedName>
        <fullName evidence="6">C3H1-type domain-containing protein</fullName>
    </recommendedName>
</protein>
<keyword evidence="1" id="KW-0175">Coiled coil</keyword>
<organism evidence="4 5">
    <name type="scientific">Babesia ovata</name>
    <dbReference type="NCBI Taxonomy" id="189622"/>
    <lineage>
        <taxon>Eukaryota</taxon>
        <taxon>Sar</taxon>
        <taxon>Alveolata</taxon>
        <taxon>Apicomplexa</taxon>
        <taxon>Aconoidasida</taxon>
        <taxon>Piroplasmida</taxon>
        <taxon>Babesiidae</taxon>
        <taxon>Babesia</taxon>
    </lineage>
</organism>
<evidence type="ECO:0000313" key="5">
    <source>
        <dbReference type="Proteomes" id="UP000236319"/>
    </source>
</evidence>
<reference evidence="4 5" key="1">
    <citation type="journal article" date="2017" name="BMC Genomics">
        <title>Whole-genome assembly of Babesia ovata and comparative genomics between closely related pathogens.</title>
        <authorList>
            <person name="Yamagishi J."/>
            <person name="Asada M."/>
            <person name="Hakimi H."/>
            <person name="Tanaka T.Q."/>
            <person name="Sugimoto C."/>
            <person name="Kawazu S."/>
        </authorList>
    </citation>
    <scope>NUCLEOTIDE SEQUENCE [LARGE SCALE GENOMIC DNA]</scope>
    <source>
        <strain evidence="4 5">Miyake</strain>
    </source>
</reference>